<proteinExistence type="predicted"/>
<feature type="compositionally biased region" description="Basic residues" evidence="5">
    <location>
        <begin position="149"/>
        <end position="161"/>
    </location>
</feature>
<dbReference type="PROSITE" id="PS50966">
    <property type="entry name" value="ZF_SWIM"/>
    <property type="match status" value="1"/>
</dbReference>
<dbReference type="Pfam" id="PF26130">
    <property type="entry name" value="PB1-like"/>
    <property type="match status" value="1"/>
</dbReference>
<evidence type="ECO:0000256" key="3">
    <source>
        <dbReference type="ARBA" id="ARBA00022833"/>
    </source>
</evidence>
<evidence type="ECO:0000256" key="5">
    <source>
        <dbReference type="SAM" id="MobiDB-lite"/>
    </source>
</evidence>
<dbReference type="InterPro" id="IPR006564">
    <property type="entry name" value="Znf_PMZ"/>
</dbReference>
<keyword evidence="1" id="KW-0479">Metal-binding</keyword>
<feature type="region of interest" description="Disordered" evidence="5">
    <location>
        <begin position="144"/>
        <end position="179"/>
    </location>
</feature>
<gene>
    <name evidence="7" type="ORF">Ahy_A02g006209</name>
</gene>
<protein>
    <recommendedName>
        <fullName evidence="6">SWIM-type domain-containing protein</fullName>
    </recommendedName>
</protein>
<dbReference type="AlphaFoldDB" id="A0A445E980"/>
<keyword evidence="3" id="KW-0862">Zinc</keyword>
<accession>A0A445E980</accession>
<sequence length="264" mass="30555">MLSHYGTFWRRKDANHRKLVIQRMDEILDMFHHGGTFEKGVDGKIGYYSDNRNCLGDVEVDMLDESRQWQPIWAGDTGYEEFEVHGHPTHHVVNLGKKLCTCQFWMLTGILCVHACAAIARVNKWPEDFYHKLLTMESSENNRPLAPLVKRKPGQLQTKRRKDGDEGGQSRKKSNPATTMKRQLRPFTCFITEHEQKRKTLTRPGKLPLRRRSHTLIGSASLNPMEGLVMQLQHGWPTSSSLCPLQGSNRQERSDYVHSFRLKF</sequence>
<name>A0A445E980_ARAHY</name>
<dbReference type="InterPro" id="IPR007527">
    <property type="entry name" value="Znf_SWIM"/>
</dbReference>
<keyword evidence="8" id="KW-1185">Reference proteome</keyword>
<dbReference type="Pfam" id="PF04434">
    <property type="entry name" value="SWIM"/>
    <property type="match status" value="1"/>
</dbReference>
<reference evidence="7 8" key="1">
    <citation type="submission" date="2019-01" db="EMBL/GenBank/DDBJ databases">
        <title>Sequencing of cultivated peanut Arachis hypogaea provides insights into genome evolution and oil improvement.</title>
        <authorList>
            <person name="Chen X."/>
        </authorList>
    </citation>
    <scope>NUCLEOTIDE SEQUENCE [LARGE SCALE GENOMIC DNA]</scope>
    <source>
        <strain evidence="8">cv. Fuhuasheng</strain>
        <tissue evidence="7">Leaves</tissue>
    </source>
</reference>
<dbReference type="GO" id="GO:0008270">
    <property type="term" value="F:zinc ion binding"/>
    <property type="evidence" value="ECO:0007669"/>
    <property type="project" value="UniProtKB-KW"/>
</dbReference>
<dbReference type="PANTHER" id="PTHR31973">
    <property type="entry name" value="POLYPROTEIN, PUTATIVE-RELATED"/>
    <property type="match status" value="1"/>
</dbReference>
<evidence type="ECO:0000313" key="7">
    <source>
        <dbReference type="EMBL" id="RYR72001.1"/>
    </source>
</evidence>
<organism evidence="7 8">
    <name type="scientific">Arachis hypogaea</name>
    <name type="common">Peanut</name>
    <dbReference type="NCBI Taxonomy" id="3818"/>
    <lineage>
        <taxon>Eukaryota</taxon>
        <taxon>Viridiplantae</taxon>
        <taxon>Streptophyta</taxon>
        <taxon>Embryophyta</taxon>
        <taxon>Tracheophyta</taxon>
        <taxon>Spermatophyta</taxon>
        <taxon>Magnoliopsida</taxon>
        <taxon>eudicotyledons</taxon>
        <taxon>Gunneridae</taxon>
        <taxon>Pentapetalae</taxon>
        <taxon>rosids</taxon>
        <taxon>fabids</taxon>
        <taxon>Fabales</taxon>
        <taxon>Fabaceae</taxon>
        <taxon>Papilionoideae</taxon>
        <taxon>50 kb inversion clade</taxon>
        <taxon>dalbergioids sensu lato</taxon>
        <taxon>Dalbergieae</taxon>
        <taxon>Pterocarpus clade</taxon>
        <taxon>Arachis</taxon>
    </lineage>
</organism>
<dbReference type="InterPro" id="IPR058594">
    <property type="entry name" value="PB1-like_dom_pln"/>
</dbReference>
<dbReference type="PANTHER" id="PTHR31973:SF187">
    <property type="entry name" value="MUTATOR TRANSPOSASE MUDRA PROTEIN"/>
    <property type="match status" value="1"/>
</dbReference>
<keyword evidence="2 4" id="KW-0863">Zinc-finger</keyword>
<evidence type="ECO:0000259" key="6">
    <source>
        <dbReference type="PROSITE" id="PS50966"/>
    </source>
</evidence>
<comment type="caution">
    <text evidence="7">The sequence shown here is derived from an EMBL/GenBank/DDBJ whole genome shotgun (WGS) entry which is preliminary data.</text>
</comment>
<feature type="domain" description="SWIM-type" evidence="6">
    <location>
        <begin position="91"/>
        <end position="123"/>
    </location>
</feature>
<dbReference type="Proteomes" id="UP000289738">
    <property type="component" value="Chromosome A02"/>
</dbReference>
<dbReference type="SMART" id="SM00575">
    <property type="entry name" value="ZnF_PMZ"/>
    <property type="match status" value="1"/>
</dbReference>
<evidence type="ECO:0000256" key="1">
    <source>
        <dbReference type="ARBA" id="ARBA00022723"/>
    </source>
</evidence>
<evidence type="ECO:0000256" key="4">
    <source>
        <dbReference type="PROSITE-ProRule" id="PRU00325"/>
    </source>
</evidence>
<evidence type="ECO:0000256" key="2">
    <source>
        <dbReference type="ARBA" id="ARBA00022771"/>
    </source>
</evidence>
<dbReference type="EMBL" id="SDMP01000002">
    <property type="protein sequence ID" value="RYR72001.1"/>
    <property type="molecule type" value="Genomic_DNA"/>
</dbReference>
<evidence type="ECO:0000313" key="8">
    <source>
        <dbReference type="Proteomes" id="UP000289738"/>
    </source>
</evidence>